<accession>K1JGN6</accession>
<dbReference type="InterPro" id="IPR033469">
    <property type="entry name" value="CYTH-like_dom_sf"/>
</dbReference>
<proteinExistence type="predicted"/>
<dbReference type="HOGENOM" id="CLU_040400_0_1_6"/>
<dbReference type="CDD" id="cd07756">
    <property type="entry name" value="CYTH-like_Pase_CHAD"/>
    <property type="match status" value="1"/>
</dbReference>
<dbReference type="AlphaFoldDB" id="K1JGN6"/>
<feature type="domain" description="CYTH" evidence="1">
    <location>
        <begin position="2"/>
        <end position="202"/>
    </location>
</feature>
<dbReference type="GO" id="GO:0050355">
    <property type="term" value="F:inorganic triphosphate phosphatase activity"/>
    <property type="evidence" value="ECO:0007669"/>
    <property type="project" value="InterPro"/>
</dbReference>
<keyword evidence="3" id="KW-1185">Reference proteome</keyword>
<comment type="caution">
    <text evidence="2">The sequence shown here is derived from an EMBL/GenBank/DDBJ whole genome shotgun (WGS) entry which is preliminary data.</text>
</comment>
<dbReference type="Proteomes" id="UP000005149">
    <property type="component" value="Unassembled WGS sequence"/>
</dbReference>
<reference evidence="2 3" key="1">
    <citation type="submission" date="2012-06" db="EMBL/GenBank/DDBJ databases">
        <title>The Genome Sequence of Aeromonas hydrophila SSU.</title>
        <authorList>
            <consortium name="The Broad Institute Genome Sequencing Platform"/>
            <person name="Earl A."/>
            <person name="Ward D."/>
            <person name="Feldgarden M."/>
            <person name="Gevers D."/>
            <person name="Chopra A."/>
            <person name="Walker B."/>
            <person name="Young S.K."/>
            <person name="Zeng Q."/>
            <person name="Gargeya S."/>
            <person name="Fitzgerald M."/>
            <person name="Haas B."/>
            <person name="Abouelleil A."/>
            <person name="Alvarado L."/>
            <person name="Arachchi H.M."/>
            <person name="Berlin A.M."/>
            <person name="Chapman S.B."/>
            <person name="Goldberg J."/>
            <person name="Griggs A."/>
            <person name="Gujja S."/>
            <person name="Hansen M."/>
            <person name="Howarth C."/>
            <person name="Imamovic A."/>
            <person name="Larimer J."/>
            <person name="McCowan C."/>
            <person name="Montmayeur A."/>
            <person name="Murphy C."/>
            <person name="Neiman D."/>
            <person name="Pearson M."/>
            <person name="Priest M."/>
            <person name="Roberts A."/>
            <person name="Saif S."/>
            <person name="Shea T."/>
            <person name="Sisk P."/>
            <person name="Sykes S."/>
            <person name="Wortman J."/>
            <person name="Nusbaum C."/>
            <person name="Birren B."/>
        </authorList>
    </citation>
    <scope>NUCLEOTIDE SEQUENCE [LARGE SCALE GENOMIC DNA]</scope>
    <source>
        <strain evidence="2 3">SSU</strain>
    </source>
</reference>
<organism evidence="2 3">
    <name type="scientific">Aeromonas dhakensis</name>
    <dbReference type="NCBI Taxonomy" id="196024"/>
    <lineage>
        <taxon>Bacteria</taxon>
        <taxon>Pseudomonadati</taxon>
        <taxon>Pseudomonadota</taxon>
        <taxon>Gammaproteobacteria</taxon>
        <taxon>Aeromonadales</taxon>
        <taxon>Aeromonadaceae</taxon>
        <taxon>Aeromonas</taxon>
    </lineage>
</organism>
<evidence type="ECO:0000259" key="1">
    <source>
        <dbReference type="PROSITE" id="PS51707"/>
    </source>
</evidence>
<name>K1JGN6_9GAMM</name>
<dbReference type="SMART" id="SM01118">
    <property type="entry name" value="CYTH"/>
    <property type="match status" value="1"/>
</dbReference>
<dbReference type="PANTHER" id="PTHR39569">
    <property type="entry name" value="INORGANIC TRIPHOSPHATASE"/>
    <property type="match status" value="1"/>
</dbReference>
<dbReference type="InterPro" id="IPR039013">
    <property type="entry name" value="YgiF"/>
</dbReference>
<protein>
    <recommendedName>
        <fullName evidence="1">CYTH domain-containing protein</fullName>
    </recommendedName>
</protein>
<dbReference type="GO" id="GO:0046872">
    <property type="term" value="F:metal ion binding"/>
    <property type="evidence" value="ECO:0007669"/>
    <property type="project" value="TreeGrafter"/>
</dbReference>
<dbReference type="InterPro" id="IPR023577">
    <property type="entry name" value="CYTH_domain"/>
</dbReference>
<dbReference type="SUPFAM" id="SSF55154">
    <property type="entry name" value="CYTH-like phosphatases"/>
    <property type="match status" value="1"/>
</dbReference>
<dbReference type="PATRIC" id="fig|1073377.4.peg.3018"/>
<dbReference type="Pfam" id="PF01928">
    <property type="entry name" value="CYTH"/>
    <property type="match status" value="1"/>
</dbReference>
<evidence type="ECO:0000313" key="3">
    <source>
        <dbReference type="Proteomes" id="UP000005149"/>
    </source>
</evidence>
<evidence type="ECO:0000313" key="2">
    <source>
        <dbReference type="EMBL" id="EKB27057.1"/>
    </source>
</evidence>
<sequence>MQTEIEIKFFVSRDIRQPFLNLLNSLEIISSSQAELGNVYFDTPALDLRRLEMGLRIRRSDDFAEQTIKCRGQVVGGLHARPEYNAPVEGDLPALAAFPDAIWPSLAVRDGIQGELVAQFRTDFLRRHWLIAFEGAEIELAWDQGEIVGVLGKSPIDELELELKSGEASALFGLAEQLAGLGGLRLGAQSKAQRGYRLAGLGKPLALQSLPAVTELSAVARITLGLQHWQHHEQFWLEQTDAAQQTLALQQLRLGMDLVAEAADLLPTPAWLDTLTRLGQRLALVAGQADWQQALPALFLQADYVGLQLAIAAWLHRQGG</sequence>
<dbReference type="EMBL" id="AGWR01000026">
    <property type="protein sequence ID" value="EKB27057.1"/>
    <property type="molecule type" value="Genomic_DNA"/>
</dbReference>
<dbReference type="Gene3D" id="2.40.320.10">
    <property type="entry name" value="Hypothetical Protein Pfu-838710-001"/>
    <property type="match status" value="1"/>
</dbReference>
<dbReference type="PROSITE" id="PS51707">
    <property type="entry name" value="CYTH"/>
    <property type="match status" value="1"/>
</dbReference>
<dbReference type="RefSeq" id="WP_005305355.1">
    <property type="nucleotide sequence ID" value="NZ_CP054854.1"/>
</dbReference>
<dbReference type="PANTHER" id="PTHR39569:SF1">
    <property type="entry name" value="INORGANIC TRIPHOSPHATASE"/>
    <property type="match status" value="1"/>
</dbReference>
<gene>
    <name evidence="2" type="ORF">HMPREF1171_02965</name>
</gene>